<dbReference type="Pfam" id="PF03992">
    <property type="entry name" value="ABM"/>
    <property type="match status" value="1"/>
</dbReference>
<evidence type="ECO:0000259" key="1">
    <source>
        <dbReference type="PROSITE" id="PS51725"/>
    </source>
</evidence>
<dbReference type="InterPro" id="IPR007138">
    <property type="entry name" value="ABM_dom"/>
</dbReference>
<feature type="domain" description="ABM" evidence="1">
    <location>
        <begin position="11"/>
        <end position="99"/>
    </location>
</feature>
<dbReference type="AlphaFoldDB" id="A0A3B8G5Q6"/>
<dbReference type="SUPFAM" id="SSF54909">
    <property type="entry name" value="Dimeric alpha+beta barrel"/>
    <property type="match status" value="1"/>
</dbReference>
<organism evidence="2">
    <name type="scientific">Streptomyces sp. SoC090715LN-16</name>
    <dbReference type="NCBI Taxonomy" id="1898658"/>
    <lineage>
        <taxon>Bacteria</taxon>
        <taxon>Bacillati</taxon>
        <taxon>Actinomycetota</taxon>
        <taxon>Actinomycetes</taxon>
        <taxon>Kitasatosporales</taxon>
        <taxon>Streptomycetaceae</taxon>
        <taxon>Streptomyces</taxon>
    </lineage>
</organism>
<dbReference type="PROSITE" id="PS51725">
    <property type="entry name" value="ABM"/>
    <property type="match status" value="1"/>
</dbReference>
<dbReference type="EMBL" id="LC386909">
    <property type="protein sequence ID" value="BBE36482.1"/>
    <property type="molecule type" value="Genomic_DNA"/>
</dbReference>
<dbReference type="Gene3D" id="3.30.70.100">
    <property type="match status" value="1"/>
</dbReference>
<keyword evidence="2" id="KW-0560">Oxidoreductase</keyword>
<accession>A0A3B8G5Q6</accession>
<sequence>MARISVKDEYFTTINVFSTTPEHQKRLAEIVVEGAEAMKSHPGFVSASIHLSYDGTRVVGYAQWASEDDFHGMRARADLQGHFEEVHELGTIESIACRVAYTSDED</sequence>
<evidence type="ECO:0000313" key="2">
    <source>
        <dbReference type="EMBL" id="BBE36482.1"/>
    </source>
</evidence>
<gene>
    <name evidence="2" type="primary">idmB34</name>
</gene>
<dbReference type="GO" id="GO:0004497">
    <property type="term" value="F:monooxygenase activity"/>
    <property type="evidence" value="ECO:0007669"/>
    <property type="project" value="UniProtKB-KW"/>
</dbReference>
<proteinExistence type="predicted"/>
<keyword evidence="2" id="KW-0503">Monooxygenase</keyword>
<protein>
    <submittedName>
        <fullName evidence="2">Antibiotic biosynthesis monooxygenase</fullName>
    </submittedName>
</protein>
<reference evidence="2" key="1">
    <citation type="journal article" date="2018" name="ACS Chem. Biol.">
        <title>Discovery of an Antibacterial Isoindolinone-Containing Tetracyclic Polyketide by Cryptic Gene Activation and Characterization of Its Biosynthetic Gene Cluster.</title>
        <authorList>
            <person name="Thong W.L."/>
            <person name="Shin-ya K."/>
            <person name="Nishiyama M."/>
            <person name="Kuzuyama T."/>
        </authorList>
    </citation>
    <scope>NUCLEOTIDE SEQUENCE</scope>
    <source>
        <strain evidence="2">SoC090715LN-16</strain>
    </source>
</reference>
<dbReference type="InterPro" id="IPR011008">
    <property type="entry name" value="Dimeric_a/b-barrel"/>
</dbReference>
<name>A0A3B8G5Q6_9ACTN</name>